<sequence length="63" mass="7331">MLQFTDLNHEKHCINFALLNNVVFREKDDCSVVSFHMQGHHVVPVSVDRVTAERLHKELGEME</sequence>
<protein>
    <submittedName>
        <fullName evidence="1">Uncharacterized protein</fullName>
    </submittedName>
</protein>
<dbReference type="KEGG" id="achi:CDG60_12380"/>
<dbReference type="EMBL" id="CP032134">
    <property type="protein sequence ID" value="AXY57294.1"/>
    <property type="molecule type" value="Genomic_DNA"/>
</dbReference>
<reference evidence="2" key="1">
    <citation type="submission" date="2018-09" db="EMBL/GenBank/DDBJ databases">
        <title>The complete genome of Acinetobacter sp. strain WCHAc010005.</title>
        <authorList>
            <person name="Hu Y."/>
            <person name="Long H."/>
            <person name="Feng Y."/>
            <person name="Zong Z."/>
        </authorList>
    </citation>
    <scope>NUCLEOTIDE SEQUENCE [LARGE SCALE GENOMIC DNA]</scope>
    <source>
        <strain evidence="2">WCHAc010005</strain>
    </source>
</reference>
<accession>A0A3B7LZD4</accession>
<organism evidence="1 2">
    <name type="scientific">Acinetobacter chinensis</name>
    <dbReference type="NCBI Taxonomy" id="2004650"/>
    <lineage>
        <taxon>Bacteria</taxon>
        <taxon>Pseudomonadati</taxon>
        <taxon>Pseudomonadota</taxon>
        <taxon>Gammaproteobacteria</taxon>
        <taxon>Moraxellales</taxon>
        <taxon>Moraxellaceae</taxon>
        <taxon>Acinetobacter</taxon>
    </lineage>
</organism>
<gene>
    <name evidence="1" type="ORF">CDG60_12380</name>
</gene>
<evidence type="ECO:0000313" key="1">
    <source>
        <dbReference type="EMBL" id="AXY57294.1"/>
    </source>
</evidence>
<evidence type="ECO:0000313" key="2">
    <source>
        <dbReference type="Proteomes" id="UP000263753"/>
    </source>
</evidence>
<proteinExistence type="predicted"/>
<name>A0A3B7LZD4_9GAMM</name>
<dbReference type="RefSeq" id="WP_087511778.1">
    <property type="nucleotide sequence ID" value="NZ_CP032134.1"/>
</dbReference>
<dbReference type="AlphaFoldDB" id="A0A3B7LZD4"/>
<dbReference type="Proteomes" id="UP000263753">
    <property type="component" value="Chromosome"/>
</dbReference>